<protein>
    <submittedName>
        <fullName evidence="3">Penicillin-binding protein</fullName>
        <ecNumber evidence="3">2.4.1.129</ecNumber>
    </submittedName>
</protein>
<evidence type="ECO:0000259" key="2">
    <source>
        <dbReference type="Pfam" id="PF21922"/>
    </source>
</evidence>
<name>A0A087BAM8_9BIFI</name>
<dbReference type="AlphaFoldDB" id="A0A087BAM8"/>
<dbReference type="InterPro" id="IPR012338">
    <property type="entry name" value="Beta-lactam/transpept-like"/>
</dbReference>
<evidence type="ECO:0000313" key="3">
    <source>
        <dbReference type="EMBL" id="KFI68078.1"/>
    </source>
</evidence>
<feature type="domain" description="Penicillin-binding protein transpeptidase" evidence="1">
    <location>
        <begin position="159"/>
        <end position="484"/>
    </location>
</feature>
<accession>A0A087BAM8</accession>
<dbReference type="Pfam" id="PF21922">
    <property type="entry name" value="PBP_dimer_2"/>
    <property type="match status" value="1"/>
</dbReference>
<sequence>MNRTLRQLFTAVIVLFVILGISSSLIMVVRAHSLDIDSRNVRSLYKQYDAPRGSILAANGTVLAKSDPSDDSFAYQRSYANGPEYAPITGYFSVTQPADRGIEASENDLLTGESSAMFWQRLKALFTGQVNQGATIETSIDTDLQTVAYNLMTQQQEDGAAVAIEPNTGRILAMVSTPSYDPNQLASHNTGEASQAYSTLVNQQENPMLNRATDQLYPPGSTFKTVVMATALESGKYQLDTQVDAGGAYTLPNTVTQLTNATPAADGVNGKISLEDALAYSSNTAFAQLGVALGDGNIADMAKKLGFDKRIRIDPNMVAGSPMDAVASTFPTDVTPDKLALDSIGQGDVTATPLQMAMVASAIANDGKLMNPTLVDRVRYSDLSVMPDTKPTVYSQAFSADTANKLTQAMEAVVTKENQNLAIPGVKVAVKTGTAQIGENNSSIDGWVIGFAPADNPKIAVAVVVHNVDLYGSFAAGPIMKAMIEEALKEQ</sequence>
<dbReference type="InterPro" id="IPR001460">
    <property type="entry name" value="PCN-bd_Tpept"/>
</dbReference>
<feature type="domain" description="Penicillin binding protein A dimerisation" evidence="2">
    <location>
        <begin position="52"/>
        <end position="136"/>
    </location>
</feature>
<dbReference type="RefSeq" id="WP_022860206.1">
    <property type="nucleotide sequence ID" value="NZ_JGZB01000004.1"/>
</dbReference>
<evidence type="ECO:0000259" key="1">
    <source>
        <dbReference type="Pfam" id="PF00905"/>
    </source>
</evidence>
<dbReference type="InterPro" id="IPR050515">
    <property type="entry name" value="Beta-lactam/transpept"/>
</dbReference>
<organism evidence="3 4">
    <name type="scientific">Bifidobacterium magnum</name>
    <dbReference type="NCBI Taxonomy" id="1692"/>
    <lineage>
        <taxon>Bacteria</taxon>
        <taxon>Bacillati</taxon>
        <taxon>Actinomycetota</taxon>
        <taxon>Actinomycetes</taxon>
        <taxon>Bifidobacteriales</taxon>
        <taxon>Bifidobacteriaceae</taxon>
        <taxon>Bifidobacterium</taxon>
    </lineage>
</organism>
<dbReference type="Gene3D" id="3.40.710.10">
    <property type="entry name" value="DD-peptidase/beta-lactamase superfamily"/>
    <property type="match status" value="1"/>
</dbReference>
<keyword evidence="3" id="KW-0808">Transferase</keyword>
<gene>
    <name evidence="3" type="ORF">BMAGN_0025</name>
</gene>
<dbReference type="Proteomes" id="UP000029052">
    <property type="component" value="Unassembled WGS sequence"/>
</dbReference>
<keyword evidence="3" id="KW-0328">Glycosyltransferase</keyword>
<proteinExistence type="predicted"/>
<dbReference type="GO" id="GO:0008658">
    <property type="term" value="F:penicillin binding"/>
    <property type="evidence" value="ECO:0007669"/>
    <property type="project" value="InterPro"/>
</dbReference>
<dbReference type="SUPFAM" id="SSF56601">
    <property type="entry name" value="beta-lactamase/transpeptidase-like"/>
    <property type="match status" value="1"/>
</dbReference>
<dbReference type="GO" id="GO:0071555">
    <property type="term" value="P:cell wall organization"/>
    <property type="evidence" value="ECO:0007669"/>
    <property type="project" value="TreeGrafter"/>
</dbReference>
<dbReference type="Pfam" id="PF00905">
    <property type="entry name" value="Transpeptidase"/>
    <property type="match status" value="1"/>
</dbReference>
<evidence type="ECO:0000313" key="4">
    <source>
        <dbReference type="Proteomes" id="UP000029052"/>
    </source>
</evidence>
<dbReference type="STRING" id="1692.BMAGN_0025"/>
<dbReference type="GO" id="GO:0005886">
    <property type="term" value="C:plasma membrane"/>
    <property type="evidence" value="ECO:0007669"/>
    <property type="project" value="TreeGrafter"/>
</dbReference>
<dbReference type="GO" id="GO:0016757">
    <property type="term" value="F:glycosyltransferase activity"/>
    <property type="evidence" value="ECO:0007669"/>
    <property type="project" value="UniProtKB-KW"/>
</dbReference>
<dbReference type="PANTHER" id="PTHR30627:SF24">
    <property type="entry name" value="PENICILLIN-BINDING PROTEIN 4B"/>
    <property type="match status" value="1"/>
</dbReference>
<reference evidence="3 4" key="1">
    <citation type="submission" date="2014-03" db="EMBL/GenBank/DDBJ databases">
        <title>Genomics of Bifidobacteria.</title>
        <authorList>
            <person name="Ventura M."/>
            <person name="Milani C."/>
            <person name="Lugli G.A."/>
        </authorList>
    </citation>
    <scope>NUCLEOTIDE SEQUENCE [LARGE SCALE GENOMIC DNA]</scope>
    <source>
        <strain evidence="3 4">LMG 11591</strain>
    </source>
</reference>
<keyword evidence="4" id="KW-1185">Reference proteome</keyword>
<dbReference type="eggNOG" id="COG0768">
    <property type="taxonomic scope" value="Bacteria"/>
</dbReference>
<dbReference type="EC" id="2.4.1.129" evidence="3"/>
<dbReference type="EMBL" id="JGZB01000004">
    <property type="protein sequence ID" value="KFI68078.1"/>
    <property type="molecule type" value="Genomic_DNA"/>
</dbReference>
<dbReference type="GO" id="GO:0071972">
    <property type="term" value="F:peptidoglycan L,D-transpeptidase activity"/>
    <property type="evidence" value="ECO:0007669"/>
    <property type="project" value="TreeGrafter"/>
</dbReference>
<dbReference type="InterPro" id="IPR054120">
    <property type="entry name" value="PBPA_dimer"/>
</dbReference>
<dbReference type="PANTHER" id="PTHR30627">
    <property type="entry name" value="PEPTIDOGLYCAN D,D-TRANSPEPTIDASE"/>
    <property type="match status" value="1"/>
</dbReference>
<comment type="caution">
    <text evidence="3">The sequence shown here is derived from an EMBL/GenBank/DDBJ whole genome shotgun (WGS) entry which is preliminary data.</text>
</comment>
<dbReference type="Gene3D" id="3.90.1310.10">
    <property type="entry name" value="Penicillin-binding protein 2a (Domain 2)"/>
    <property type="match status" value="1"/>
</dbReference>